<dbReference type="GeneID" id="37220633"/>
<dbReference type="Proteomes" id="UP000249402">
    <property type="component" value="Unassembled WGS sequence"/>
</dbReference>
<dbReference type="OrthoDB" id="4658148at2759"/>
<protein>
    <recommendedName>
        <fullName evidence="3">Terpenoid synthase</fullName>
    </recommendedName>
</protein>
<name>A0A395GZ95_9EURO</name>
<evidence type="ECO:0000313" key="2">
    <source>
        <dbReference type="Proteomes" id="UP000249402"/>
    </source>
</evidence>
<organism evidence="1 2">
    <name type="scientific">Aspergillus ibericus CBS 121593</name>
    <dbReference type="NCBI Taxonomy" id="1448316"/>
    <lineage>
        <taxon>Eukaryota</taxon>
        <taxon>Fungi</taxon>
        <taxon>Dikarya</taxon>
        <taxon>Ascomycota</taxon>
        <taxon>Pezizomycotina</taxon>
        <taxon>Eurotiomycetes</taxon>
        <taxon>Eurotiomycetidae</taxon>
        <taxon>Eurotiales</taxon>
        <taxon>Aspergillaceae</taxon>
        <taxon>Aspergillus</taxon>
        <taxon>Aspergillus subgen. Circumdati</taxon>
    </lineage>
</organism>
<evidence type="ECO:0000313" key="1">
    <source>
        <dbReference type="EMBL" id="RAL00932.1"/>
    </source>
</evidence>
<evidence type="ECO:0008006" key="3">
    <source>
        <dbReference type="Google" id="ProtNLM"/>
    </source>
</evidence>
<dbReference type="VEuPathDB" id="FungiDB:BO80DRAFT_355742"/>
<dbReference type="AlphaFoldDB" id="A0A395GZ95"/>
<accession>A0A395GZ95</accession>
<gene>
    <name evidence="1" type="ORF">BO80DRAFT_355742</name>
</gene>
<keyword evidence="2" id="KW-1185">Reference proteome</keyword>
<dbReference type="EMBL" id="KZ824438">
    <property type="protein sequence ID" value="RAL00932.1"/>
    <property type="molecule type" value="Genomic_DNA"/>
</dbReference>
<dbReference type="RefSeq" id="XP_025575259.1">
    <property type="nucleotide sequence ID" value="XM_025715768.1"/>
</dbReference>
<reference evidence="1 2" key="1">
    <citation type="submission" date="2018-02" db="EMBL/GenBank/DDBJ databases">
        <title>The genomes of Aspergillus section Nigri reveals drivers in fungal speciation.</title>
        <authorList>
            <consortium name="DOE Joint Genome Institute"/>
            <person name="Vesth T.C."/>
            <person name="Nybo J."/>
            <person name="Theobald S."/>
            <person name="Brandl J."/>
            <person name="Frisvad J.C."/>
            <person name="Nielsen K.F."/>
            <person name="Lyhne E.K."/>
            <person name="Kogle M.E."/>
            <person name="Kuo A."/>
            <person name="Riley R."/>
            <person name="Clum A."/>
            <person name="Nolan M."/>
            <person name="Lipzen A."/>
            <person name="Salamov A."/>
            <person name="Henrissat B."/>
            <person name="Wiebenga A."/>
            <person name="De vries R.P."/>
            <person name="Grigoriev I.V."/>
            <person name="Mortensen U.H."/>
            <person name="Andersen M.R."/>
            <person name="Baker S.E."/>
        </authorList>
    </citation>
    <scope>NUCLEOTIDE SEQUENCE [LARGE SCALE GENOMIC DNA]</scope>
    <source>
        <strain evidence="1 2">CBS 121593</strain>
    </source>
</reference>
<sequence length="355" mass="39621">MEFMWNECKNYFNDGVIPGSAPFRSNVHICDLTPPPTNNHNHNHDYGIEISQQLMPLFSTLGGISPPPCTCHDITAIRQHIDNYIHTAPSTHPNDYTIFTEKNDTSIDIICLYTLRDVLQWWTFWAGSLNSTQDRWKLLYIAFGTIADDVMIPPIDVLNGTFRFLGHTLADVLAGLQSEHVNPHDLKFLEMCLWRQYIVQYLEKCDPSLRTMLLGKTTLMTQFRIATANAAGTAVAVLAAMGTQSRGVLDAVVEMMGTGCCLSMDMAKEALGVLNGEGTETVAGERERLKRELRWVYVRCIERLNGVACAPVAKRYATSGLVYVFLMERYRERVSGVRVPISGALRAVLDGLVGG</sequence>
<proteinExistence type="predicted"/>